<dbReference type="InterPro" id="IPR008271">
    <property type="entry name" value="Ser/Thr_kinase_AS"/>
</dbReference>
<dbReference type="PROSITE" id="PS00108">
    <property type="entry name" value="PROTEIN_KINASE_ST"/>
    <property type="match status" value="1"/>
</dbReference>
<dbReference type="InterPro" id="IPR000719">
    <property type="entry name" value="Prot_kinase_dom"/>
</dbReference>
<protein>
    <submittedName>
        <fullName evidence="8">G-type lectin S-receptor-like serine/threonine-protein kinase</fullName>
    </submittedName>
</protein>
<reference evidence="8" key="1">
    <citation type="submission" date="2020-06" db="EMBL/GenBank/DDBJ databases">
        <authorList>
            <person name="Li T."/>
            <person name="Hu X."/>
            <person name="Zhang T."/>
            <person name="Song X."/>
            <person name="Zhang H."/>
            <person name="Dai N."/>
            <person name="Sheng W."/>
            <person name="Hou X."/>
            <person name="Wei L."/>
        </authorList>
    </citation>
    <scope>NUCLEOTIDE SEQUENCE</scope>
    <source>
        <strain evidence="8">G02</strain>
        <tissue evidence="8">Leaf</tissue>
    </source>
</reference>
<dbReference type="SUPFAM" id="SSF56112">
    <property type="entry name" value="Protein kinase-like (PK-like)"/>
    <property type="match status" value="1"/>
</dbReference>
<gene>
    <name evidence="8" type="ORF">Sradi_7071900</name>
</gene>
<keyword evidence="3" id="KW-0547">Nucleotide-binding</keyword>
<dbReference type="PANTHER" id="PTHR27002:SF1082">
    <property type="entry name" value="OS06G0693000 PROTEIN"/>
    <property type="match status" value="1"/>
</dbReference>
<dbReference type="InterPro" id="IPR011009">
    <property type="entry name" value="Kinase-like_dom_sf"/>
</dbReference>
<organism evidence="8">
    <name type="scientific">Sesamum radiatum</name>
    <name type="common">Black benniseed</name>
    <dbReference type="NCBI Taxonomy" id="300843"/>
    <lineage>
        <taxon>Eukaryota</taxon>
        <taxon>Viridiplantae</taxon>
        <taxon>Streptophyta</taxon>
        <taxon>Embryophyta</taxon>
        <taxon>Tracheophyta</taxon>
        <taxon>Spermatophyta</taxon>
        <taxon>Magnoliopsida</taxon>
        <taxon>eudicotyledons</taxon>
        <taxon>Gunneridae</taxon>
        <taxon>Pentapetalae</taxon>
        <taxon>asterids</taxon>
        <taxon>lamiids</taxon>
        <taxon>Lamiales</taxon>
        <taxon>Pedaliaceae</taxon>
        <taxon>Sesamum</taxon>
    </lineage>
</organism>
<sequence length="463" mass="52405">MKDYYDDLGGLIIKEFDNILTKPDPANLNYNFTVVNSGDEEYFTYSLINVPGLTPDNRNVSGIKLDYQGYIYDRDRPTIAKAGFCYGYDETHANPGCELREQPKCRNDGQTFDFTSGDFRHVNGTPAPAVYDTKKRHVEIIFVAVSVAVMVVLGAIVALFVLTKIRKGKMNEVQLHDLLTLDGYTETYDLERGGANNHHDLRLFTYASIQSATNNFSSDYKLGQGGFGPVYKGKTPEGQDIAVKLLSRQSGQGLLEFKTELILISKLQHVNLVKLLGFCVHGDDKMIIYDYMPNKSLDFFLFRPSDKQQLDWQQRFNIIEGIAQGLLYLHKYSRLRIIHRDLKPSNILLDKDMNPKISDFGLARIFKQNANEANTNRRRDLFSNNDCMSDHRSGYMAPEYAMKGIFSVPPNRRPARPGRACMGALGKRLCTRNNGSGIEDFMHCRSSATMHPCRASMCRKSCS</sequence>
<keyword evidence="6" id="KW-1133">Transmembrane helix</keyword>
<evidence type="ECO:0000259" key="7">
    <source>
        <dbReference type="PROSITE" id="PS50011"/>
    </source>
</evidence>
<dbReference type="PROSITE" id="PS50011">
    <property type="entry name" value="PROTEIN_KINASE_DOM"/>
    <property type="match status" value="1"/>
</dbReference>
<keyword evidence="6" id="KW-0472">Membrane</keyword>
<proteinExistence type="predicted"/>
<evidence type="ECO:0000256" key="3">
    <source>
        <dbReference type="ARBA" id="ARBA00022741"/>
    </source>
</evidence>
<dbReference type="AlphaFoldDB" id="A0AAW2J7J9"/>
<dbReference type="Gene3D" id="3.30.200.20">
    <property type="entry name" value="Phosphorylase Kinase, domain 1"/>
    <property type="match status" value="1"/>
</dbReference>
<name>A0AAW2J7J9_SESRA</name>
<evidence type="ECO:0000256" key="4">
    <source>
        <dbReference type="ARBA" id="ARBA00022777"/>
    </source>
</evidence>
<keyword evidence="6" id="KW-0812">Transmembrane</keyword>
<evidence type="ECO:0000256" key="5">
    <source>
        <dbReference type="ARBA" id="ARBA00022840"/>
    </source>
</evidence>
<dbReference type="Pfam" id="PF07714">
    <property type="entry name" value="PK_Tyr_Ser-Thr"/>
    <property type="match status" value="1"/>
</dbReference>
<keyword evidence="4 8" id="KW-0418">Kinase</keyword>
<feature type="transmembrane region" description="Helical" evidence="6">
    <location>
        <begin position="140"/>
        <end position="162"/>
    </location>
</feature>
<dbReference type="InterPro" id="IPR001245">
    <property type="entry name" value="Ser-Thr/Tyr_kinase_cat_dom"/>
</dbReference>
<feature type="domain" description="Protein kinase" evidence="7">
    <location>
        <begin position="216"/>
        <end position="463"/>
    </location>
</feature>
<dbReference type="SMART" id="SM00220">
    <property type="entry name" value="S_TKc"/>
    <property type="match status" value="1"/>
</dbReference>
<accession>A0AAW2J7J9</accession>
<comment type="caution">
    <text evidence="8">The sequence shown here is derived from an EMBL/GenBank/DDBJ whole genome shotgun (WGS) entry which is preliminary data.</text>
</comment>
<dbReference type="Gene3D" id="1.10.510.10">
    <property type="entry name" value="Transferase(Phosphotransferase) domain 1"/>
    <property type="match status" value="1"/>
</dbReference>
<dbReference type="GO" id="GO:0005886">
    <property type="term" value="C:plasma membrane"/>
    <property type="evidence" value="ECO:0007669"/>
    <property type="project" value="TreeGrafter"/>
</dbReference>
<reference evidence="8" key="2">
    <citation type="journal article" date="2024" name="Plant">
        <title>Genomic evolution and insights into agronomic trait innovations of Sesamum species.</title>
        <authorList>
            <person name="Miao H."/>
            <person name="Wang L."/>
            <person name="Qu L."/>
            <person name="Liu H."/>
            <person name="Sun Y."/>
            <person name="Le M."/>
            <person name="Wang Q."/>
            <person name="Wei S."/>
            <person name="Zheng Y."/>
            <person name="Lin W."/>
            <person name="Duan Y."/>
            <person name="Cao H."/>
            <person name="Xiong S."/>
            <person name="Wang X."/>
            <person name="Wei L."/>
            <person name="Li C."/>
            <person name="Ma Q."/>
            <person name="Ju M."/>
            <person name="Zhao R."/>
            <person name="Li G."/>
            <person name="Mu C."/>
            <person name="Tian Q."/>
            <person name="Mei H."/>
            <person name="Zhang T."/>
            <person name="Gao T."/>
            <person name="Zhang H."/>
        </authorList>
    </citation>
    <scope>NUCLEOTIDE SEQUENCE</scope>
    <source>
        <strain evidence="8">G02</strain>
    </source>
</reference>
<evidence type="ECO:0000256" key="1">
    <source>
        <dbReference type="ARBA" id="ARBA00022527"/>
    </source>
</evidence>
<dbReference type="EMBL" id="JACGWJ010000691">
    <property type="protein sequence ID" value="KAL0289508.1"/>
    <property type="molecule type" value="Genomic_DNA"/>
</dbReference>
<evidence type="ECO:0000256" key="6">
    <source>
        <dbReference type="SAM" id="Phobius"/>
    </source>
</evidence>
<evidence type="ECO:0000256" key="2">
    <source>
        <dbReference type="ARBA" id="ARBA00022679"/>
    </source>
</evidence>
<dbReference type="PANTHER" id="PTHR27002">
    <property type="entry name" value="RECEPTOR-LIKE SERINE/THREONINE-PROTEIN KINASE SD1-8"/>
    <property type="match status" value="1"/>
</dbReference>
<keyword evidence="1" id="KW-0723">Serine/threonine-protein kinase</keyword>
<dbReference type="GO" id="GO:0004674">
    <property type="term" value="F:protein serine/threonine kinase activity"/>
    <property type="evidence" value="ECO:0007669"/>
    <property type="project" value="UniProtKB-KW"/>
</dbReference>
<dbReference type="FunFam" id="3.30.200.20:FF:000951">
    <property type="entry name" value="Uncharacterized protein"/>
    <property type="match status" value="1"/>
</dbReference>
<keyword evidence="5" id="KW-0067">ATP-binding</keyword>
<keyword evidence="2" id="KW-0808">Transferase</keyword>
<evidence type="ECO:0000313" key="8">
    <source>
        <dbReference type="EMBL" id="KAL0289508.1"/>
    </source>
</evidence>
<dbReference type="FunFam" id="1.10.510.10:FF:001019">
    <property type="entry name" value="G-type lectin S-receptor-like serine/threonine-protein kinase B120"/>
    <property type="match status" value="1"/>
</dbReference>
<dbReference type="GO" id="GO:0005524">
    <property type="term" value="F:ATP binding"/>
    <property type="evidence" value="ECO:0007669"/>
    <property type="project" value="UniProtKB-KW"/>
</dbReference>